<evidence type="ECO:0000313" key="2">
    <source>
        <dbReference type="Proteomes" id="UP000319514"/>
    </source>
</evidence>
<dbReference type="Pfam" id="PF06718">
    <property type="entry name" value="DUF1203"/>
    <property type="match status" value="1"/>
</dbReference>
<dbReference type="RefSeq" id="WP_141787648.1">
    <property type="nucleotide sequence ID" value="NZ_BAAAKX010000004.1"/>
</dbReference>
<dbReference type="AlphaFoldDB" id="A0A542ZH24"/>
<organism evidence="1 2">
    <name type="scientific">Oryzihumus leptocrescens</name>
    <dbReference type="NCBI Taxonomy" id="297536"/>
    <lineage>
        <taxon>Bacteria</taxon>
        <taxon>Bacillati</taxon>
        <taxon>Actinomycetota</taxon>
        <taxon>Actinomycetes</taxon>
        <taxon>Micrococcales</taxon>
        <taxon>Intrasporangiaceae</taxon>
        <taxon>Oryzihumus</taxon>
    </lineage>
</organism>
<dbReference type="PIRSF" id="PIRSF034110">
    <property type="entry name" value="DUF1203"/>
    <property type="match status" value="1"/>
</dbReference>
<dbReference type="InterPro" id="IPR009593">
    <property type="entry name" value="DUF1203"/>
</dbReference>
<dbReference type="Proteomes" id="UP000319514">
    <property type="component" value="Unassembled WGS sequence"/>
</dbReference>
<sequence length="158" mass="17289">MGMATALEFLPIATPVLERIRATGRDAFGNAATPQVREAGLPLRCCLRLSRDGERVRLVAHRPSELGGPYAEVGPVFVHAEACEGYRTPHTFPAEFRDRRAVLRAYGADGMMLDGVLAEPGQSEHLVGRLLADPRVDQVHVRNVVAGCWNFTVRRAST</sequence>
<keyword evidence="2" id="KW-1185">Reference proteome</keyword>
<gene>
    <name evidence="1" type="ORF">FB474_1015</name>
</gene>
<comment type="caution">
    <text evidence="1">The sequence shown here is derived from an EMBL/GenBank/DDBJ whole genome shotgun (WGS) entry which is preliminary data.</text>
</comment>
<proteinExistence type="predicted"/>
<name>A0A542ZH24_9MICO</name>
<accession>A0A542ZH24</accession>
<dbReference type="OrthoDB" id="118609at2"/>
<evidence type="ECO:0000313" key="1">
    <source>
        <dbReference type="EMBL" id="TQL59653.1"/>
    </source>
</evidence>
<dbReference type="EMBL" id="VFOQ01000001">
    <property type="protein sequence ID" value="TQL59653.1"/>
    <property type="molecule type" value="Genomic_DNA"/>
</dbReference>
<protein>
    <submittedName>
        <fullName evidence="1">Uncharacterized protein DUF1203</fullName>
    </submittedName>
</protein>
<reference evidence="1 2" key="1">
    <citation type="submission" date="2019-06" db="EMBL/GenBank/DDBJ databases">
        <title>Sequencing the genomes of 1000 actinobacteria strains.</title>
        <authorList>
            <person name="Klenk H.-P."/>
        </authorList>
    </citation>
    <scope>NUCLEOTIDE SEQUENCE [LARGE SCALE GENOMIC DNA]</scope>
    <source>
        <strain evidence="1 2">DSM 18082</strain>
    </source>
</reference>